<dbReference type="InterPro" id="IPR001845">
    <property type="entry name" value="HTH_ArsR_DNA-bd_dom"/>
</dbReference>
<sequence>MFVRPLFHPSVQDVTVEAILHALSDPVRVAIYADIVGQDCSHNCVAFSNVSEKPIPKSTLSQHFKILREAGLIRGERQGVEMHNTSRCEEIDKRFPGLIGSIVTAHKIQLADEARLAKATKRNSVQRIARSR</sequence>
<dbReference type="Pfam" id="PF12840">
    <property type="entry name" value="HTH_20"/>
    <property type="match status" value="1"/>
</dbReference>
<name>A0A9X0QA46_9BACT</name>
<dbReference type="Proteomes" id="UP000535182">
    <property type="component" value="Unassembled WGS sequence"/>
</dbReference>
<dbReference type="RefSeq" id="WP_313899454.1">
    <property type="nucleotide sequence ID" value="NZ_JACHEB010000001.1"/>
</dbReference>
<dbReference type="EMBL" id="JACHEB010000001">
    <property type="protein sequence ID" value="MBB5326562.1"/>
    <property type="molecule type" value="Genomic_DNA"/>
</dbReference>
<comment type="caution">
    <text evidence="2">The sequence shown here is derived from an EMBL/GenBank/DDBJ whole genome shotgun (WGS) entry which is preliminary data.</text>
</comment>
<reference evidence="2 3" key="1">
    <citation type="submission" date="2020-08" db="EMBL/GenBank/DDBJ databases">
        <title>Genomic Encyclopedia of Type Strains, Phase IV (KMG-V): Genome sequencing to study the core and pangenomes of soil and plant-associated prokaryotes.</title>
        <authorList>
            <person name="Whitman W."/>
        </authorList>
    </citation>
    <scope>NUCLEOTIDE SEQUENCE [LARGE SCALE GENOMIC DNA]</scope>
    <source>
        <strain evidence="2 3">X5P2</strain>
    </source>
</reference>
<dbReference type="InterPro" id="IPR036390">
    <property type="entry name" value="WH_DNA-bd_sf"/>
</dbReference>
<dbReference type="SUPFAM" id="SSF46785">
    <property type="entry name" value="Winged helix' DNA-binding domain"/>
    <property type="match status" value="1"/>
</dbReference>
<evidence type="ECO:0000313" key="3">
    <source>
        <dbReference type="Proteomes" id="UP000535182"/>
    </source>
</evidence>
<dbReference type="SMART" id="SM00418">
    <property type="entry name" value="HTH_ARSR"/>
    <property type="match status" value="1"/>
</dbReference>
<dbReference type="AlphaFoldDB" id="A0A9X0QA46"/>
<proteinExistence type="predicted"/>
<feature type="domain" description="HTH arsR-type" evidence="1">
    <location>
        <begin position="18"/>
        <end position="100"/>
    </location>
</feature>
<dbReference type="CDD" id="cd00090">
    <property type="entry name" value="HTH_ARSR"/>
    <property type="match status" value="1"/>
</dbReference>
<protein>
    <submittedName>
        <fullName evidence="2">DNA-binding transcriptional ArsR family regulator</fullName>
    </submittedName>
</protein>
<accession>A0A9X0QA46</accession>
<evidence type="ECO:0000313" key="2">
    <source>
        <dbReference type="EMBL" id="MBB5326562.1"/>
    </source>
</evidence>
<keyword evidence="3" id="KW-1185">Reference proteome</keyword>
<dbReference type="Gene3D" id="1.10.10.10">
    <property type="entry name" value="Winged helix-like DNA-binding domain superfamily/Winged helix DNA-binding domain"/>
    <property type="match status" value="1"/>
</dbReference>
<dbReference type="PRINTS" id="PR00778">
    <property type="entry name" value="HTHARSR"/>
</dbReference>
<dbReference type="InterPro" id="IPR036388">
    <property type="entry name" value="WH-like_DNA-bd_sf"/>
</dbReference>
<evidence type="ECO:0000259" key="1">
    <source>
        <dbReference type="SMART" id="SM00418"/>
    </source>
</evidence>
<dbReference type="InterPro" id="IPR011991">
    <property type="entry name" value="ArsR-like_HTH"/>
</dbReference>
<dbReference type="GO" id="GO:0003700">
    <property type="term" value="F:DNA-binding transcription factor activity"/>
    <property type="evidence" value="ECO:0007669"/>
    <property type="project" value="InterPro"/>
</dbReference>
<organism evidence="2 3">
    <name type="scientific">Tunturiibacter gelidiferens</name>
    <dbReference type="NCBI Taxonomy" id="3069689"/>
    <lineage>
        <taxon>Bacteria</taxon>
        <taxon>Pseudomonadati</taxon>
        <taxon>Acidobacteriota</taxon>
        <taxon>Terriglobia</taxon>
        <taxon>Terriglobales</taxon>
        <taxon>Acidobacteriaceae</taxon>
        <taxon>Tunturiibacter</taxon>
    </lineage>
</organism>
<keyword evidence="2" id="KW-0238">DNA-binding</keyword>
<dbReference type="GO" id="GO:0003677">
    <property type="term" value="F:DNA binding"/>
    <property type="evidence" value="ECO:0007669"/>
    <property type="project" value="UniProtKB-KW"/>
</dbReference>
<gene>
    <name evidence="2" type="ORF">HDF14_000156</name>
</gene>